<evidence type="ECO:0000313" key="15">
    <source>
        <dbReference type="EMBL" id="PHT29760.1"/>
    </source>
</evidence>
<dbReference type="SUPFAM" id="SSF52540">
    <property type="entry name" value="P-loop containing nucleoside triphosphate hydrolases"/>
    <property type="match status" value="1"/>
</dbReference>
<dbReference type="PANTHER" id="PTHR23155:SF1193">
    <property type="entry name" value="DISEASE RESISTANCE PROTEIN RPP13-RELATED"/>
    <property type="match status" value="1"/>
</dbReference>
<dbReference type="PANTHER" id="PTHR23155">
    <property type="entry name" value="DISEASE RESISTANCE PROTEIN RP"/>
    <property type="match status" value="1"/>
</dbReference>
<evidence type="ECO:0000256" key="10">
    <source>
        <dbReference type="SAM" id="Coils"/>
    </source>
</evidence>
<keyword evidence="9" id="KW-0472">Membrane</keyword>
<evidence type="ECO:0000313" key="16">
    <source>
        <dbReference type="Proteomes" id="UP000224567"/>
    </source>
</evidence>
<dbReference type="InterPro" id="IPR041118">
    <property type="entry name" value="Rx_N"/>
</dbReference>
<comment type="caution">
    <text evidence="15">The sequence shown here is derived from an EMBL/GenBank/DDBJ whole genome shotgun (WGS) entry which is preliminary data.</text>
</comment>
<sequence>MTEVAVNYLVEKLLELGRENVELITGVQDDVNNLVADLQILKAFLKDASKIDRDAQGWKQSLKEIRNVLYKAEDSVDKFLDEAKQHQDTHKAVKWIDIPYWSKVRNVAKEIQSIRNKVKDLQVKYKHLLEATQLDNLSSTTPQPRQLTLSDEDDVVGFEEEANIVIDRLINGSKNLESVPIVGMPGLGKSTLARKVYKDSRITFEFFSCIWVNVSRSYNKTEVLLSILKNFTKPLDNKSDEKITEEIYSFLGKGGRCLIVLDDVWDVEVMNFIEKIFPKGDKGHRIMMTSRQDNVASAFNKNIHRLNLLSHDNSWLLLKKKVFRKESCSSDLEEPGLSISKKCNGLPLAIVVIAGALLGCKTKREWEFVNRNIGEHLINPDSEDSCSRFVRMSYDLLSYDEKACFLYCATFPRGFDIPTWKLIRLWISEGFIPFDKNLTPEEKAEEYLNDLTKKNLVMVMNRTADDQIKTCRIHDMLYEFCKKEASEDDLFQEITEEPSQCAGILRQLESDFCRRLCINSSILTYFLSSFSRKPPMELVRSFLCFTSEPTGKTDGHLRTIHKVFPLIKVLNLESVKFSFTNDFYRLVHLRYIAFSGDFKLLPERFGKFWNLETLIINTSTPESTFEIKADIWNMLRLRHLHTNAPAKLPLPGAPTGRESCIQTLSTIAPQSCTKKIFSRARALRKLGIRGTVVADLLGSKAGGLGDLAELKRLENLKLINDGQYIGRVITLPNLVFIFPKTLRKLTFSGTSLEWSDMSKLGQLESLEVLKLKENAFKGEFWETELGGFSGLLVLWIERTDLKTWQASNRSFPCLKRIFLISCENLQQIPEELADIPELQEMKLENTNKVAVKAAREIESKRKKNKLGSSIGFKLTVFPPDSDADPQPSH</sequence>
<dbReference type="Pfam" id="PF23598">
    <property type="entry name" value="LRR_14"/>
    <property type="match status" value="1"/>
</dbReference>
<dbReference type="Pfam" id="PF18052">
    <property type="entry name" value="Rx_N"/>
    <property type="match status" value="1"/>
</dbReference>
<dbReference type="InterPro" id="IPR055414">
    <property type="entry name" value="LRR_R13L4/SHOC2-like"/>
</dbReference>
<feature type="domain" description="NB-ARC" evidence="11">
    <location>
        <begin position="159"/>
        <end position="327"/>
    </location>
</feature>
<dbReference type="Gene3D" id="1.10.8.430">
    <property type="entry name" value="Helical domain of apoptotic protease-activating factors"/>
    <property type="match status" value="1"/>
</dbReference>
<dbReference type="SUPFAM" id="SSF52058">
    <property type="entry name" value="L domain-like"/>
    <property type="match status" value="1"/>
</dbReference>
<dbReference type="FunFam" id="3.40.50.300:FF:001091">
    <property type="entry name" value="Probable disease resistance protein At1g61300"/>
    <property type="match status" value="1"/>
</dbReference>
<gene>
    <name evidence="15" type="ORF">CQW23_30608</name>
</gene>
<evidence type="ECO:0000256" key="3">
    <source>
        <dbReference type="ARBA" id="ARBA00022614"/>
    </source>
</evidence>
<proteinExistence type="inferred from homology"/>
<dbReference type="InterPro" id="IPR044974">
    <property type="entry name" value="Disease_R_plants"/>
</dbReference>
<keyword evidence="4" id="KW-0677">Repeat</keyword>
<evidence type="ECO:0000256" key="9">
    <source>
        <dbReference type="ARBA" id="ARBA00023136"/>
    </source>
</evidence>
<reference evidence="16" key="2">
    <citation type="journal article" date="2017" name="J. Anim. Genet.">
        <title>Multiple reference genome sequences of hot pepper reveal the massive evolution of plant disease resistance genes by retroduplication.</title>
        <authorList>
            <person name="Kim S."/>
            <person name="Park J."/>
            <person name="Yeom S.-I."/>
            <person name="Kim Y.-M."/>
            <person name="Seo E."/>
            <person name="Kim K.-T."/>
            <person name="Kim M.-S."/>
            <person name="Lee J.M."/>
            <person name="Cheong K."/>
            <person name="Shin H.-S."/>
            <person name="Kim S.-B."/>
            <person name="Han K."/>
            <person name="Lee J."/>
            <person name="Park M."/>
            <person name="Lee H.-A."/>
            <person name="Lee H.-Y."/>
            <person name="Lee Y."/>
            <person name="Oh S."/>
            <person name="Lee J.H."/>
            <person name="Choi E."/>
            <person name="Choi E."/>
            <person name="Lee S.E."/>
            <person name="Jeon J."/>
            <person name="Kim H."/>
            <person name="Choi G."/>
            <person name="Song H."/>
            <person name="Lee J."/>
            <person name="Lee S.-C."/>
            <person name="Kwon J.-K."/>
            <person name="Lee H.-Y."/>
            <person name="Koo N."/>
            <person name="Hong Y."/>
            <person name="Kim R.W."/>
            <person name="Kang W.-H."/>
            <person name="Huh J.H."/>
            <person name="Kang B.-C."/>
            <person name="Yang T.-J."/>
            <person name="Lee Y.-H."/>
            <person name="Bennetzen J.L."/>
            <person name="Choi D."/>
        </authorList>
    </citation>
    <scope>NUCLEOTIDE SEQUENCE [LARGE SCALE GENOMIC DNA]</scope>
    <source>
        <strain evidence="16">cv. PBC81</strain>
    </source>
</reference>
<keyword evidence="3" id="KW-0433">Leucine-rich repeat</keyword>
<evidence type="ECO:0000256" key="1">
    <source>
        <dbReference type="ARBA" id="ARBA00004170"/>
    </source>
</evidence>
<dbReference type="GO" id="GO:0043531">
    <property type="term" value="F:ADP binding"/>
    <property type="evidence" value="ECO:0007669"/>
    <property type="project" value="InterPro"/>
</dbReference>
<dbReference type="InterPro" id="IPR002182">
    <property type="entry name" value="NB-ARC"/>
</dbReference>
<evidence type="ECO:0000256" key="2">
    <source>
        <dbReference type="ARBA" id="ARBA00008894"/>
    </source>
</evidence>
<dbReference type="Pfam" id="PF23559">
    <property type="entry name" value="WHD_DRP"/>
    <property type="match status" value="1"/>
</dbReference>
<dbReference type="Proteomes" id="UP000224567">
    <property type="component" value="Unassembled WGS sequence"/>
</dbReference>
<evidence type="ECO:0000256" key="8">
    <source>
        <dbReference type="ARBA" id="ARBA00023054"/>
    </source>
</evidence>
<keyword evidence="7" id="KW-0067">ATP-binding</keyword>
<evidence type="ECO:0000256" key="6">
    <source>
        <dbReference type="ARBA" id="ARBA00022821"/>
    </source>
</evidence>
<dbReference type="Pfam" id="PF00931">
    <property type="entry name" value="NB-ARC"/>
    <property type="match status" value="1"/>
</dbReference>
<name>A0A2G2V9U4_CAPBA</name>
<keyword evidence="6" id="KW-0611">Plant defense</keyword>
<organism evidence="15 16">
    <name type="scientific">Capsicum baccatum</name>
    <name type="common">Peruvian pepper</name>
    <dbReference type="NCBI Taxonomy" id="33114"/>
    <lineage>
        <taxon>Eukaryota</taxon>
        <taxon>Viridiplantae</taxon>
        <taxon>Streptophyta</taxon>
        <taxon>Embryophyta</taxon>
        <taxon>Tracheophyta</taxon>
        <taxon>Spermatophyta</taxon>
        <taxon>Magnoliopsida</taxon>
        <taxon>eudicotyledons</taxon>
        <taxon>Gunneridae</taxon>
        <taxon>Pentapetalae</taxon>
        <taxon>asterids</taxon>
        <taxon>lamiids</taxon>
        <taxon>Solanales</taxon>
        <taxon>Solanaceae</taxon>
        <taxon>Solanoideae</taxon>
        <taxon>Capsiceae</taxon>
        <taxon>Capsicum</taxon>
    </lineage>
</organism>
<dbReference type="GO" id="GO:0005524">
    <property type="term" value="F:ATP binding"/>
    <property type="evidence" value="ECO:0007669"/>
    <property type="project" value="UniProtKB-KW"/>
</dbReference>
<dbReference type="InterPro" id="IPR042197">
    <property type="entry name" value="Apaf_helical"/>
</dbReference>
<keyword evidence="8 10" id="KW-0175">Coiled coil</keyword>
<feature type="domain" description="Disease resistance N-terminal" evidence="12">
    <location>
        <begin position="5"/>
        <end position="94"/>
    </location>
</feature>
<dbReference type="InterPro" id="IPR038005">
    <property type="entry name" value="RX-like_CC"/>
</dbReference>
<dbReference type="InterPro" id="IPR032675">
    <property type="entry name" value="LRR_dom_sf"/>
</dbReference>
<dbReference type="Gene3D" id="3.40.50.300">
    <property type="entry name" value="P-loop containing nucleotide triphosphate hydrolases"/>
    <property type="match status" value="1"/>
</dbReference>
<dbReference type="Gene3D" id="1.20.5.4130">
    <property type="match status" value="1"/>
</dbReference>
<feature type="domain" description="Disease resistance R13L4/SHOC-2-like LRR" evidence="14">
    <location>
        <begin position="561"/>
        <end position="849"/>
    </location>
</feature>
<keyword evidence="5" id="KW-0547">Nucleotide-binding</keyword>
<evidence type="ECO:0000256" key="5">
    <source>
        <dbReference type="ARBA" id="ARBA00022741"/>
    </source>
</evidence>
<keyword evidence="16" id="KW-1185">Reference proteome</keyword>
<evidence type="ECO:0000259" key="13">
    <source>
        <dbReference type="Pfam" id="PF23559"/>
    </source>
</evidence>
<dbReference type="AlphaFoldDB" id="A0A2G2V9U4"/>
<evidence type="ECO:0000259" key="14">
    <source>
        <dbReference type="Pfam" id="PF23598"/>
    </source>
</evidence>
<dbReference type="OrthoDB" id="646178at2759"/>
<dbReference type="Gene3D" id="3.80.10.10">
    <property type="entry name" value="Ribonuclease Inhibitor"/>
    <property type="match status" value="1"/>
</dbReference>
<protein>
    <recommendedName>
        <fullName evidence="17">AAA+ ATPase domain-containing protein</fullName>
    </recommendedName>
</protein>
<reference evidence="15 16" key="1">
    <citation type="journal article" date="2017" name="Genome Biol.">
        <title>New reference genome sequences of hot pepper reveal the massive evolution of plant disease-resistance genes by retroduplication.</title>
        <authorList>
            <person name="Kim S."/>
            <person name="Park J."/>
            <person name="Yeom S.I."/>
            <person name="Kim Y.M."/>
            <person name="Seo E."/>
            <person name="Kim K.T."/>
            <person name="Kim M.S."/>
            <person name="Lee J.M."/>
            <person name="Cheong K."/>
            <person name="Shin H.S."/>
            <person name="Kim S.B."/>
            <person name="Han K."/>
            <person name="Lee J."/>
            <person name="Park M."/>
            <person name="Lee H.A."/>
            <person name="Lee H.Y."/>
            <person name="Lee Y."/>
            <person name="Oh S."/>
            <person name="Lee J.H."/>
            <person name="Choi E."/>
            <person name="Choi E."/>
            <person name="Lee S.E."/>
            <person name="Jeon J."/>
            <person name="Kim H."/>
            <person name="Choi G."/>
            <person name="Song H."/>
            <person name="Lee J."/>
            <person name="Lee S.C."/>
            <person name="Kwon J.K."/>
            <person name="Lee H.Y."/>
            <person name="Koo N."/>
            <person name="Hong Y."/>
            <person name="Kim R.W."/>
            <person name="Kang W.H."/>
            <person name="Huh J.H."/>
            <person name="Kang B.C."/>
            <person name="Yang T.J."/>
            <person name="Lee Y.H."/>
            <person name="Bennetzen J.L."/>
            <person name="Choi D."/>
        </authorList>
    </citation>
    <scope>NUCLEOTIDE SEQUENCE [LARGE SCALE GENOMIC DNA]</scope>
    <source>
        <strain evidence="16">cv. PBC81</strain>
    </source>
</reference>
<dbReference type="InterPro" id="IPR027417">
    <property type="entry name" value="P-loop_NTPase"/>
</dbReference>
<evidence type="ECO:0000256" key="4">
    <source>
        <dbReference type="ARBA" id="ARBA00022737"/>
    </source>
</evidence>
<feature type="coiled-coil region" evidence="10">
    <location>
        <begin position="104"/>
        <end position="131"/>
    </location>
</feature>
<evidence type="ECO:0008006" key="17">
    <source>
        <dbReference type="Google" id="ProtNLM"/>
    </source>
</evidence>
<evidence type="ECO:0000259" key="11">
    <source>
        <dbReference type="Pfam" id="PF00931"/>
    </source>
</evidence>
<dbReference type="EMBL" id="MLFT02000082">
    <property type="protein sequence ID" value="PHT29760.1"/>
    <property type="molecule type" value="Genomic_DNA"/>
</dbReference>
<evidence type="ECO:0000259" key="12">
    <source>
        <dbReference type="Pfam" id="PF18052"/>
    </source>
</evidence>
<dbReference type="InterPro" id="IPR036388">
    <property type="entry name" value="WH-like_DNA-bd_sf"/>
</dbReference>
<dbReference type="PRINTS" id="PR00364">
    <property type="entry name" value="DISEASERSIST"/>
</dbReference>
<feature type="domain" description="Disease resistance protein winged helix" evidence="13">
    <location>
        <begin position="411"/>
        <end position="480"/>
    </location>
</feature>
<evidence type="ECO:0000256" key="7">
    <source>
        <dbReference type="ARBA" id="ARBA00022840"/>
    </source>
</evidence>
<dbReference type="GO" id="GO:0016020">
    <property type="term" value="C:membrane"/>
    <property type="evidence" value="ECO:0007669"/>
    <property type="project" value="UniProtKB-SubCell"/>
</dbReference>
<dbReference type="FunFam" id="1.10.10.10:FF:000322">
    <property type="entry name" value="Probable disease resistance protein At1g63360"/>
    <property type="match status" value="1"/>
</dbReference>
<dbReference type="InterPro" id="IPR058922">
    <property type="entry name" value="WHD_DRP"/>
</dbReference>
<dbReference type="CDD" id="cd14798">
    <property type="entry name" value="RX-CC_like"/>
    <property type="match status" value="1"/>
</dbReference>
<dbReference type="GO" id="GO:0051607">
    <property type="term" value="P:defense response to virus"/>
    <property type="evidence" value="ECO:0007669"/>
    <property type="project" value="UniProtKB-ARBA"/>
</dbReference>
<accession>A0A2G2V9U4</accession>
<comment type="similarity">
    <text evidence="2">Belongs to the disease resistance NB-LRR family.</text>
</comment>
<dbReference type="GO" id="GO:0098542">
    <property type="term" value="P:defense response to other organism"/>
    <property type="evidence" value="ECO:0007669"/>
    <property type="project" value="TreeGrafter"/>
</dbReference>
<dbReference type="Gene3D" id="1.10.10.10">
    <property type="entry name" value="Winged helix-like DNA-binding domain superfamily/Winged helix DNA-binding domain"/>
    <property type="match status" value="1"/>
</dbReference>
<comment type="subcellular location">
    <subcellularLocation>
        <location evidence="1">Membrane</location>
        <topology evidence="1">Peripheral membrane protein</topology>
    </subcellularLocation>
</comment>